<dbReference type="Proteomes" id="UP000248132">
    <property type="component" value="Unassembled WGS sequence"/>
</dbReference>
<feature type="region of interest" description="Disordered" evidence="1">
    <location>
        <begin position="177"/>
        <end position="259"/>
    </location>
</feature>
<feature type="compositionally biased region" description="Low complexity" evidence="1">
    <location>
        <begin position="242"/>
        <end position="253"/>
    </location>
</feature>
<evidence type="ECO:0000313" key="2">
    <source>
        <dbReference type="EMBL" id="PYG90156.1"/>
    </source>
</evidence>
<dbReference type="AlphaFoldDB" id="A0A318XP99"/>
<evidence type="ECO:0000256" key="1">
    <source>
        <dbReference type="SAM" id="MobiDB-lite"/>
    </source>
</evidence>
<protein>
    <submittedName>
        <fullName evidence="2">Uncharacterized protein DUF2815</fullName>
    </submittedName>
</protein>
<evidence type="ECO:0000313" key="3">
    <source>
        <dbReference type="Proteomes" id="UP000248132"/>
    </source>
</evidence>
<dbReference type="OrthoDB" id="9786575at2"/>
<dbReference type="Pfam" id="PF10991">
    <property type="entry name" value="Enc34_ssDNA-bd"/>
    <property type="match status" value="1"/>
</dbReference>
<organism evidence="2 3">
    <name type="scientific">Ruminiclostridium sufflavum DSM 19573</name>
    <dbReference type="NCBI Taxonomy" id="1121337"/>
    <lineage>
        <taxon>Bacteria</taxon>
        <taxon>Bacillati</taxon>
        <taxon>Bacillota</taxon>
        <taxon>Clostridia</taxon>
        <taxon>Eubacteriales</taxon>
        <taxon>Oscillospiraceae</taxon>
        <taxon>Ruminiclostridium</taxon>
    </lineage>
</organism>
<dbReference type="InterPro" id="IPR012340">
    <property type="entry name" value="NA-bd_OB-fold"/>
</dbReference>
<dbReference type="SUPFAM" id="SSF50249">
    <property type="entry name" value="Nucleic acid-binding proteins"/>
    <property type="match status" value="1"/>
</dbReference>
<accession>A0A318XP99</accession>
<reference evidence="2 3" key="1">
    <citation type="submission" date="2018-06" db="EMBL/GenBank/DDBJ databases">
        <title>Genomic Encyclopedia of Type Strains, Phase I: the one thousand microbial genomes (KMG-I) project.</title>
        <authorList>
            <person name="Kyrpides N."/>
        </authorList>
    </citation>
    <scope>NUCLEOTIDE SEQUENCE [LARGE SCALE GENOMIC DNA]</scope>
    <source>
        <strain evidence="2 3">DSM 19573</strain>
    </source>
</reference>
<keyword evidence="3" id="KW-1185">Reference proteome</keyword>
<dbReference type="Gene3D" id="2.40.50.140">
    <property type="entry name" value="Nucleic acid-binding proteins"/>
    <property type="match status" value="1"/>
</dbReference>
<dbReference type="RefSeq" id="WP_110460144.1">
    <property type="nucleotide sequence ID" value="NZ_QKMR01000001.1"/>
</dbReference>
<proteinExistence type="predicted"/>
<name>A0A318XP99_9FIRM</name>
<feature type="compositionally biased region" description="Low complexity" evidence="1">
    <location>
        <begin position="181"/>
        <end position="234"/>
    </location>
</feature>
<comment type="caution">
    <text evidence="2">The sequence shown here is derived from an EMBL/GenBank/DDBJ whole genome shotgun (WGS) entry which is preliminary data.</text>
</comment>
<sequence>MSNSILDVVTGTVRLSYVHLFQPYSAQAGQDPKYSCTILLPKSDIATKQKIDAAVNAAIQQGISGKWNGVRPPVLAIPVHDGDGVRPSDGMPFGNECKGHWVFTASSKQKVEVVDINLNPIIDQTQVYSGIYARVSIRFFPFNTNGKKGVGCGLYPVQKLEDGEPLGGHVSAAEAFGGGAPAYPQQPYGQPAPSQPYAAPAQPIYQPQQPNYGQPGYGQPTYNQPQQPNYGGQPAFIPSVAPQQPNYGQQPQQIDPITGKPLVGGIYGI</sequence>
<dbReference type="EMBL" id="QKMR01000001">
    <property type="protein sequence ID" value="PYG90156.1"/>
    <property type="molecule type" value="Genomic_DNA"/>
</dbReference>
<gene>
    <name evidence="2" type="ORF">LY28_00036</name>
</gene>
<dbReference type="InterPro" id="IPR022595">
    <property type="entry name" value="Enc34_ssDNA-bd"/>
</dbReference>